<feature type="domain" description="Mce/MlaD" evidence="8">
    <location>
        <begin position="278"/>
        <end position="382"/>
    </location>
</feature>
<feature type="domain" description="Mce/MlaD" evidence="8">
    <location>
        <begin position="35"/>
        <end position="126"/>
    </location>
</feature>
<evidence type="ECO:0000256" key="7">
    <source>
        <dbReference type="SAM" id="Phobius"/>
    </source>
</evidence>
<comment type="caution">
    <text evidence="9">The sequence shown here is derived from an EMBL/GenBank/DDBJ whole genome shotgun (WGS) entry which is preliminary data.</text>
</comment>
<evidence type="ECO:0000256" key="2">
    <source>
        <dbReference type="ARBA" id="ARBA00022475"/>
    </source>
</evidence>
<dbReference type="NCBIfam" id="NF008070">
    <property type="entry name" value="PRK10807.1"/>
    <property type="match status" value="1"/>
</dbReference>
<feature type="transmembrane region" description="Helical" evidence="7">
    <location>
        <begin position="12"/>
        <end position="28"/>
    </location>
</feature>
<evidence type="ECO:0000256" key="1">
    <source>
        <dbReference type="ARBA" id="ARBA00004533"/>
    </source>
</evidence>
<keyword evidence="4 7" id="KW-0812">Transmembrane</keyword>
<name>A0A432YAX1_9GAMM</name>
<protein>
    <submittedName>
        <fullName evidence="9">Paraquat-inducible protein B</fullName>
    </submittedName>
</protein>
<evidence type="ECO:0000256" key="3">
    <source>
        <dbReference type="ARBA" id="ARBA00022519"/>
    </source>
</evidence>
<dbReference type="EMBL" id="PIPV01000001">
    <property type="protein sequence ID" value="RUO58128.1"/>
    <property type="molecule type" value="Genomic_DNA"/>
</dbReference>
<dbReference type="RefSeq" id="WP_110572136.1">
    <property type="nucleotide sequence ID" value="NZ_PIPV01000001.1"/>
</dbReference>
<keyword evidence="10" id="KW-1185">Reference proteome</keyword>
<dbReference type="AlphaFoldDB" id="A0A432YAX1"/>
<dbReference type="InterPro" id="IPR003399">
    <property type="entry name" value="Mce/MlaD"/>
</dbReference>
<dbReference type="Pfam" id="PF02470">
    <property type="entry name" value="MlaD"/>
    <property type="match status" value="3"/>
</dbReference>
<feature type="domain" description="Mce/MlaD" evidence="8">
    <location>
        <begin position="150"/>
        <end position="211"/>
    </location>
</feature>
<evidence type="ECO:0000313" key="9">
    <source>
        <dbReference type="EMBL" id="RUO58128.1"/>
    </source>
</evidence>
<evidence type="ECO:0000256" key="5">
    <source>
        <dbReference type="ARBA" id="ARBA00022989"/>
    </source>
</evidence>
<keyword evidence="2" id="KW-1003">Cell membrane</keyword>
<comment type="subcellular location">
    <subcellularLocation>
        <location evidence="1">Cell inner membrane</location>
    </subcellularLocation>
</comment>
<organism evidence="9 10">
    <name type="scientific">Idiomarina fontislapidosi</name>
    <dbReference type="NCBI Taxonomy" id="263723"/>
    <lineage>
        <taxon>Bacteria</taxon>
        <taxon>Pseudomonadati</taxon>
        <taxon>Pseudomonadota</taxon>
        <taxon>Gammaproteobacteria</taxon>
        <taxon>Alteromonadales</taxon>
        <taxon>Idiomarinaceae</taxon>
        <taxon>Idiomarina</taxon>
    </lineage>
</organism>
<sequence>MTHWTRKLVSPIWLVPILAALVAGWMVWQERDQSGPQIIVEIKDAEGLQAGKTAVRVRNVDVGQVTQIKLSSNFESAELHIEMNADTGGMLVEDSQFWVVKPRIGRRGISGLNTLLSGAYVQLEPGESKQPRDQFTALEQPPVTDGDTQGKRIVLNSDSAANIVVGDSVQYRGVTVGTVEQVDFSVEARATTYHVFIKSPYDELLTENTRFWLQRGVSFRWKPDGVDVSVGSVESLLGAGISFGVPNGQPVGEPLQEMAEFKLFASQEEAEQQGYARGIEYVLLLDESVDGLVAGSPVMFKGIRVGTVVEVPFRWQPEAGRGQPLRLIPVLIRYEPDRLEGLVASTDLERWRQYLGRFFEQGLRASIRASNILTNTLYVDLRFYPDEEAIQQDTFAGYPVMPTIVSNFSRLEEKLNSILDTLNNLPLNQSVNQFTEAMASTDDTAEQIQALTEQVKKIIEQPGWEALPQSLEQSVNRLNGILADFESGSANREQLDRTLQNLESMSRDLKPLVETLRRKPNALLFNTEAEDDPEPQAKD</sequence>
<dbReference type="OrthoDB" id="9806984at2"/>
<gene>
    <name evidence="9" type="ORF">CWE25_00555</name>
</gene>
<evidence type="ECO:0000259" key="8">
    <source>
        <dbReference type="Pfam" id="PF02470"/>
    </source>
</evidence>
<proteinExistence type="predicted"/>
<evidence type="ECO:0000313" key="10">
    <source>
        <dbReference type="Proteomes" id="UP000287330"/>
    </source>
</evidence>
<dbReference type="PANTHER" id="PTHR30462:SF2">
    <property type="entry name" value="INTERMEMBRANE TRANSPORT PROTEIN PQIB"/>
    <property type="match status" value="1"/>
</dbReference>
<evidence type="ECO:0000256" key="4">
    <source>
        <dbReference type="ARBA" id="ARBA00022692"/>
    </source>
</evidence>
<dbReference type="InterPro" id="IPR051800">
    <property type="entry name" value="PqiA-PqiB_transport"/>
</dbReference>
<accession>A0A432YAX1</accession>
<dbReference type="GO" id="GO:0005886">
    <property type="term" value="C:plasma membrane"/>
    <property type="evidence" value="ECO:0007669"/>
    <property type="project" value="UniProtKB-SubCell"/>
</dbReference>
<evidence type="ECO:0000256" key="6">
    <source>
        <dbReference type="ARBA" id="ARBA00023136"/>
    </source>
</evidence>
<keyword evidence="5 7" id="KW-1133">Transmembrane helix</keyword>
<keyword evidence="3" id="KW-0997">Cell inner membrane</keyword>
<keyword evidence="6 7" id="KW-0472">Membrane</keyword>
<dbReference type="Proteomes" id="UP000287330">
    <property type="component" value="Unassembled WGS sequence"/>
</dbReference>
<reference evidence="10" key="1">
    <citation type="journal article" date="2018" name="Front. Microbiol.">
        <title>Genome-Based Analysis Reveals the Taxonomy and Diversity of the Family Idiomarinaceae.</title>
        <authorList>
            <person name="Liu Y."/>
            <person name="Lai Q."/>
            <person name="Shao Z."/>
        </authorList>
    </citation>
    <scope>NUCLEOTIDE SEQUENCE [LARGE SCALE GENOMIC DNA]</scope>
    <source>
        <strain evidence="10">F23</strain>
    </source>
</reference>
<dbReference type="PANTHER" id="PTHR30462">
    <property type="entry name" value="INTERMEMBRANE TRANSPORT PROTEIN PQIB-RELATED"/>
    <property type="match status" value="1"/>
</dbReference>